<dbReference type="SMART" id="SM00062">
    <property type="entry name" value="PBPb"/>
    <property type="match status" value="1"/>
</dbReference>
<dbReference type="PANTHER" id="PTHR30024:SF47">
    <property type="entry name" value="TAURINE-BINDING PERIPLASMIC PROTEIN"/>
    <property type="match status" value="1"/>
</dbReference>
<evidence type="ECO:0000259" key="4">
    <source>
        <dbReference type="SMART" id="SM00062"/>
    </source>
</evidence>
<keyword evidence="3" id="KW-0732">Signal</keyword>
<protein>
    <submittedName>
        <fullName evidence="5">Myristoyl transferase</fullName>
    </submittedName>
</protein>
<evidence type="ECO:0000256" key="2">
    <source>
        <dbReference type="ARBA" id="ARBA00010742"/>
    </source>
</evidence>
<dbReference type="Pfam" id="PF13379">
    <property type="entry name" value="NMT1_2"/>
    <property type="match status" value="1"/>
</dbReference>
<organism evidence="5 6">
    <name type="scientific">Psychrilyobacter piezotolerans</name>
    <dbReference type="NCBI Taxonomy" id="2293438"/>
    <lineage>
        <taxon>Bacteria</taxon>
        <taxon>Fusobacteriati</taxon>
        <taxon>Fusobacteriota</taxon>
        <taxon>Fusobacteriia</taxon>
        <taxon>Fusobacteriales</taxon>
        <taxon>Fusobacteriaceae</taxon>
        <taxon>Psychrilyobacter</taxon>
    </lineage>
</organism>
<evidence type="ECO:0000313" key="5">
    <source>
        <dbReference type="EMBL" id="REI39872.1"/>
    </source>
</evidence>
<comment type="caution">
    <text evidence="5">The sequence shown here is derived from an EMBL/GenBank/DDBJ whole genome shotgun (WGS) entry which is preliminary data.</text>
</comment>
<comment type="subcellular location">
    <subcellularLocation>
        <location evidence="1">Periplasm</location>
    </subcellularLocation>
</comment>
<sequence>MKNKKLYLILGVLFLSLISCRKYEEPIKIGVNDWPPCELWYIAEKQGYFEDTKVEIIRFSTWADNLTAFYLGKTDIVSSSYFNTLYYDKKGEDAKMILTADIIKGADGLVVKNYIENLKDLKGKKIAVELGTDEHFLLHKALEKIGLKEEEVTIIPATSKEGMEKFILGEVDACLTYEPFMTRAAQKGGGRVTLTTTDLPDYVIDVLLARNEVLEKRKKDYSNLIRAWYKAQKFVDENPEEAYKIMSSKENMSSEEFKLFYESFKMYSIDENKEIFASEKFKEKLMEMDNFLFENDLISERVEVEKIYTDEIIIDIGEEKNE</sequence>
<dbReference type="EMBL" id="QUAJ01000029">
    <property type="protein sequence ID" value="REI39872.1"/>
    <property type="molecule type" value="Genomic_DNA"/>
</dbReference>
<evidence type="ECO:0000256" key="1">
    <source>
        <dbReference type="ARBA" id="ARBA00004418"/>
    </source>
</evidence>
<reference evidence="5 6" key="1">
    <citation type="submission" date="2018-08" db="EMBL/GenBank/DDBJ databases">
        <title>Draft genome sequence of Psychrilyobacter sp. strain SD5 isolated from Black Sea water.</title>
        <authorList>
            <person name="Yadav S."/>
            <person name="Villanueva L."/>
            <person name="Damste J.S.S."/>
        </authorList>
    </citation>
    <scope>NUCLEOTIDE SEQUENCE [LARGE SCALE GENOMIC DNA]</scope>
    <source>
        <strain evidence="5 6">SD5</strain>
    </source>
</reference>
<dbReference type="RefSeq" id="WP_114643314.1">
    <property type="nucleotide sequence ID" value="NZ_JAACIO010000028.1"/>
</dbReference>
<dbReference type="Proteomes" id="UP000263486">
    <property type="component" value="Unassembled WGS sequence"/>
</dbReference>
<dbReference type="GO" id="GO:0016740">
    <property type="term" value="F:transferase activity"/>
    <property type="evidence" value="ECO:0007669"/>
    <property type="project" value="UniProtKB-KW"/>
</dbReference>
<evidence type="ECO:0000313" key="6">
    <source>
        <dbReference type="Proteomes" id="UP000263486"/>
    </source>
</evidence>
<dbReference type="PROSITE" id="PS51257">
    <property type="entry name" value="PROKAR_LIPOPROTEIN"/>
    <property type="match status" value="1"/>
</dbReference>
<gene>
    <name evidence="5" type="ORF">DYH56_13010</name>
</gene>
<name>A0ABX9KED9_9FUSO</name>
<dbReference type="InterPro" id="IPR001638">
    <property type="entry name" value="Solute-binding_3/MltF_N"/>
</dbReference>
<feature type="domain" description="Solute-binding protein family 3/N-terminal" evidence="4">
    <location>
        <begin position="26"/>
        <end position="232"/>
    </location>
</feature>
<dbReference type="PANTHER" id="PTHR30024">
    <property type="entry name" value="ALIPHATIC SULFONATES-BINDING PROTEIN-RELATED"/>
    <property type="match status" value="1"/>
</dbReference>
<dbReference type="SUPFAM" id="SSF53850">
    <property type="entry name" value="Periplasmic binding protein-like II"/>
    <property type="match status" value="1"/>
</dbReference>
<keyword evidence="6" id="KW-1185">Reference proteome</keyword>
<dbReference type="Gene3D" id="3.40.190.10">
    <property type="entry name" value="Periplasmic binding protein-like II"/>
    <property type="match status" value="2"/>
</dbReference>
<proteinExistence type="inferred from homology"/>
<evidence type="ECO:0000256" key="3">
    <source>
        <dbReference type="ARBA" id="ARBA00022729"/>
    </source>
</evidence>
<comment type="similarity">
    <text evidence="2">Belongs to the bacterial solute-binding protein SsuA/TauA family.</text>
</comment>
<accession>A0ABX9KED9</accession>
<keyword evidence="5" id="KW-0808">Transferase</keyword>